<evidence type="ECO:0000256" key="1">
    <source>
        <dbReference type="ARBA" id="ARBA00022737"/>
    </source>
</evidence>
<feature type="region of interest" description="Disordered" evidence="3">
    <location>
        <begin position="592"/>
        <end position="635"/>
    </location>
</feature>
<keyword evidence="6" id="KW-1185">Reference proteome</keyword>
<protein>
    <submittedName>
        <fullName evidence="5">Nuclear aminoacylation-dependent tRNA export pathway component</fullName>
    </submittedName>
</protein>
<dbReference type="InterPro" id="IPR016024">
    <property type="entry name" value="ARM-type_fold"/>
</dbReference>
<dbReference type="PROSITE" id="PS50077">
    <property type="entry name" value="HEAT_REPEAT"/>
    <property type="match status" value="1"/>
</dbReference>
<dbReference type="SUPFAM" id="SSF48371">
    <property type="entry name" value="ARM repeat"/>
    <property type="match status" value="1"/>
</dbReference>
<accession>A0ABR2W8X0</accession>
<feature type="region of interest" description="Disordered" evidence="3">
    <location>
        <begin position="556"/>
        <end position="576"/>
    </location>
</feature>
<evidence type="ECO:0000313" key="5">
    <source>
        <dbReference type="EMBL" id="KAK9722926.1"/>
    </source>
</evidence>
<dbReference type="PANTHER" id="PTHR12984">
    <property type="entry name" value="SCY1-RELATED S/T PROTEIN KINASE-LIKE"/>
    <property type="match status" value="1"/>
</dbReference>
<feature type="region of interest" description="Disordered" evidence="3">
    <location>
        <begin position="682"/>
        <end position="703"/>
    </location>
</feature>
<feature type="compositionally biased region" description="Polar residues" evidence="3">
    <location>
        <begin position="556"/>
        <end position="572"/>
    </location>
</feature>
<dbReference type="PANTHER" id="PTHR12984:SF3">
    <property type="entry name" value="N-TERMINAL KINASE-LIKE PROTEIN"/>
    <property type="match status" value="1"/>
</dbReference>
<reference evidence="5 6" key="1">
    <citation type="submission" date="2023-04" db="EMBL/GenBank/DDBJ databases">
        <title>Genome of Basidiobolus ranarum AG-B5.</title>
        <authorList>
            <person name="Stajich J.E."/>
            <person name="Carter-House D."/>
            <person name="Gryganskyi A."/>
        </authorList>
    </citation>
    <scope>NUCLEOTIDE SEQUENCE [LARGE SCALE GENOMIC DNA]</scope>
    <source>
        <strain evidence="5 6">AG-B5</strain>
    </source>
</reference>
<feature type="compositionally biased region" description="Polar residues" evidence="3">
    <location>
        <begin position="592"/>
        <end position="611"/>
    </location>
</feature>
<feature type="region of interest" description="Disordered" evidence="3">
    <location>
        <begin position="730"/>
        <end position="780"/>
    </location>
</feature>
<feature type="compositionally biased region" description="Basic and acidic residues" evidence="3">
    <location>
        <begin position="751"/>
        <end position="768"/>
    </location>
</feature>
<comment type="caution">
    <text evidence="5">The sequence shown here is derived from an EMBL/GenBank/DDBJ whole genome shotgun (WGS) entry which is preliminary data.</text>
</comment>
<keyword evidence="1" id="KW-0677">Repeat</keyword>
<dbReference type="InterPro" id="IPR051177">
    <property type="entry name" value="CIK-Related_Protein"/>
</dbReference>
<evidence type="ECO:0000256" key="3">
    <source>
        <dbReference type="SAM" id="MobiDB-lite"/>
    </source>
</evidence>
<proteinExistence type="predicted"/>
<dbReference type="InterPro" id="IPR021133">
    <property type="entry name" value="HEAT_type_2"/>
</dbReference>
<dbReference type="InterPro" id="IPR011989">
    <property type="entry name" value="ARM-like"/>
</dbReference>
<gene>
    <name evidence="5" type="primary">CEX1_1</name>
    <name evidence="5" type="ORF">K7432_002311</name>
</gene>
<dbReference type="Pfam" id="PF02985">
    <property type="entry name" value="HEAT"/>
    <property type="match status" value="1"/>
</dbReference>
<dbReference type="EMBL" id="JASJQH010006936">
    <property type="protein sequence ID" value="KAK9722926.1"/>
    <property type="molecule type" value="Genomic_DNA"/>
</dbReference>
<dbReference type="InterPro" id="IPR011009">
    <property type="entry name" value="Kinase-like_dom_sf"/>
</dbReference>
<dbReference type="Gene3D" id="1.25.10.10">
    <property type="entry name" value="Leucine-rich Repeat Variant"/>
    <property type="match status" value="1"/>
</dbReference>
<dbReference type="Pfam" id="PF00069">
    <property type="entry name" value="Pkinase"/>
    <property type="match status" value="1"/>
</dbReference>
<evidence type="ECO:0000259" key="4">
    <source>
        <dbReference type="PROSITE" id="PS50011"/>
    </source>
</evidence>
<evidence type="ECO:0000256" key="2">
    <source>
        <dbReference type="PROSITE-ProRule" id="PRU00103"/>
    </source>
</evidence>
<feature type="compositionally biased region" description="Low complexity" evidence="3">
    <location>
        <begin position="617"/>
        <end position="629"/>
    </location>
</feature>
<dbReference type="SUPFAM" id="SSF56112">
    <property type="entry name" value="Protein kinase-like (PK-like)"/>
    <property type="match status" value="1"/>
</dbReference>
<dbReference type="PROSITE" id="PS50011">
    <property type="entry name" value="PROTEIN_KINASE_DOM"/>
    <property type="match status" value="1"/>
</dbReference>
<name>A0ABR2W8X0_9FUNG</name>
<sequence length="780" mass="87071">MSYFSGLVKSTLSRVVSGQEPSFPYILKEKNYEYEGSSIWSLHEGIKKADNSPVSIFSFDCVNNRHLLPLAKNHFKRVRTLRHPDLIRYIDGIETGERIYVVTDPITPLSEQLKANKNNDFLFWGIYKIANAVKFLNVDCNLVHGNIRLSSIFTNKAGEWKLGGFELLSSVQEENPVIVSYGELIHDFNKYASPEIKKHSLRVIKDYEPQVTDSWQYGCMIYEVFNGDINYPEQIYQRGAIPMNIFSQYKSLLAPEPRTRLDLSSFIDAGLMSNGYFQSDLIQINSFLENFAMKETNEKEAFFRKLESSLDKLPHDFCQYKILPELSKALEFGSGGPRALGLLVKIGEHLNGTEFETQLLPIIVKMFSLPDRTIRLSLLENLGRFVSHLDKAIINNQIFPHFASGFTDSVPVLREHTLRAVLMLIPKLNERIINNDLMRHLAKLQVDEQPGIRTNTVICMGKIASSLNDSNKKKVLSNAFVKSLKDPFPHARMASLMALNATVDYYEPVEKATKIIPCISTCLLDPEKMVRDQAFKCIGTFIKKLEIIANSMPDTTVIRPSNSGQTSGTNPPQEGWTDWAVTSITKKISDTIDSTVSPQSTPNNIQATSAPTPLAHSGSNSRNGTSSTTAPVQESTYTTFSATKNSFDPQQGMGKASTLTTLVPEPYKGKSGPASTTAAFAGMKLQGPPKPKTTSTFFKQDPWDMDTSGWDDGLAGDWDNESSDWGTPAIPSGKFKPLTPINATQSGKPGDMNHKFGERRTRLTEQRDKKKTGSLGARRL</sequence>
<organism evidence="5 6">
    <name type="scientific">Basidiobolus ranarum</name>
    <dbReference type="NCBI Taxonomy" id="34480"/>
    <lineage>
        <taxon>Eukaryota</taxon>
        <taxon>Fungi</taxon>
        <taxon>Fungi incertae sedis</taxon>
        <taxon>Zoopagomycota</taxon>
        <taxon>Entomophthoromycotina</taxon>
        <taxon>Basidiobolomycetes</taxon>
        <taxon>Basidiobolales</taxon>
        <taxon>Basidiobolaceae</taxon>
        <taxon>Basidiobolus</taxon>
    </lineage>
</organism>
<feature type="repeat" description="HEAT" evidence="2">
    <location>
        <begin position="359"/>
        <end position="397"/>
    </location>
</feature>
<dbReference type="Gene3D" id="3.30.200.20">
    <property type="entry name" value="Phosphorylase Kinase, domain 1"/>
    <property type="match status" value="1"/>
</dbReference>
<dbReference type="Gene3D" id="1.10.510.10">
    <property type="entry name" value="Transferase(Phosphotransferase) domain 1"/>
    <property type="match status" value="1"/>
</dbReference>
<evidence type="ECO:0000313" key="6">
    <source>
        <dbReference type="Proteomes" id="UP001479436"/>
    </source>
</evidence>
<feature type="domain" description="Protein kinase" evidence="4">
    <location>
        <begin position="1"/>
        <end position="318"/>
    </location>
</feature>
<dbReference type="InterPro" id="IPR000719">
    <property type="entry name" value="Prot_kinase_dom"/>
</dbReference>
<dbReference type="Proteomes" id="UP001479436">
    <property type="component" value="Unassembled WGS sequence"/>
</dbReference>
<dbReference type="InterPro" id="IPR000357">
    <property type="entry name" value="HEAT"/>
</dbReference>